<evidence type="ECO:0000313" key="3">
    <source>
        <dbReference type="Proteomes" id="UP000676336"/>
    </source>
</evidence>
<proteinExistence type="predicted"/>
<comment type="caution">
    <text evidence="2">The sequence shown here is derived from an EMBL/GenBank/DDBJ whole genome shotgun (WGS) entry which is preliminary data.</text>
</comment>
<dbReference type="InterPro" id="IPR045167">
    <property type="entry name" value="Hobbit"/>
</dbReference>
<evidence type="ECO:0000313" key="2">
    <source>
        <dbReference type="EMBL" id="CAF4838916.1"/>
    </source>
</evidence>
<feature type="non-terminal residue" evidence="2">
    <location>
        <position position="1"/>
    </location>
</feature>
<dbReference type="PANTHER" id="PTHR15678">
    <property type="entry name" value="ANTIGEN MLAA-22-RELATED"/>
    <property type="match status" value="1"/>
</dbReference>
<evidence type="ECO:0000259" key="1">
    <source>
        <dbReference type="SMART" id="SM01214"/>
    </source>
</evidence>
<sequence length="432" mass="50813">EFELTIIDDLFEVKLFQNYCLMTDEYHEREIREQELQRRIDEHEKVSQPLNNLKELKQALNEVNSQIYIKRCQKTNYDENNQRIKRNLIRWHLRQVDFIALADQSWTGKENILNIIHKIDSDSPPLPVDTTDLCTIWCRYVILKCDDWSIHFRDFRQPLWQMQQFHLWGHICAAEATPDSLDSIRTPWVEIGEPYSPSRVQVQRLLSPLKFYHDINSDIDSFLISFGPAWENTIAQVNLCLNSITPRTVDPSPLLAWWDKIRLYLHGRWSFATKKMSWLYHVASNPYNDTEEMEWVWDQAYVDWTNGKFIIKATSLSIKLRTSSKYDDCCLLSLPNVDTRISLNWLCVGNPNDHHAVRLYTSDAVKSWQKQQSHDSYAQYRSHHLNAAAKFECKEVPIGGIPPTCTIYASTLRFCEGVKVRQKENDLKKNAS</sequence>
<accession>A0A8S3BRN6</accession>
<dbReference type="PANTHER" id="PTHR15678:SF6">
    <property type="entry name" value="BRIDGE-LIKE LIPID TRANSFER PROTEIN FAMILY MEMBER 2"/>
    <property type="match status" value="1"/>
</dbReference>
<protein>
    <recommendedName>
        <fullName evidence="1">FMP27/BLTP2/Hobbit GFWDK motif-containing RBG unit domain-containing protein</fullName>
    </recommendedName>
</protein>
<dbReference type="InterPro" id="IPR019441">
    <property type="entry name" value="FMP27/BLTP2/Hobbit_GFWDK_RBG"/>
</dbReference>
<dbReference type="SMART" id="SM01214">
    <property type="entry name" value="Fmp27_GFWDK"/>
    <property type="match status" value="1"/>
</dbReference>
<dbReference type="EMBL" id="CAJOBI010157796">
    <property type="protein sequence ID" value="CAF4838916.1"/>
    <property type="molecule type" value="Genomic_DNA"/>
</dbReference>
<name>A0A8S3BRN6_9BILA</name>
<reference evidence="2" key="1">
    <citation type="submission" date="2021-02" db="EMBL/GenBank/DDBJ databases">
        <authorList>
            <person name="Nowell W R."/>
        </authorList>
    </citation>
    <scope>NUCLEOTIDE SEQUENCE</scope>
</reference>
<dbReference type="AlphaFoldDB" id="A0A8S3BRN6"/>
<dbReference type="Proteomes" id="UP000676336">
    <property type="component" value="Unassembled WGS sequence"/>
</dbReference>
<dbReference type="Pfam" id="PF10344">
    <property type="entry name" value="Hobbit"/>
    <property type="match status" value="1"/>
</dbReference>
<gene>
    <name evidence="2" type="ORF">SMN809_LOCUS48841</name>
</gene>
<organism evidence="2 3">
    <name type="scientific">Rotaria magnacalcarata</name>
    <dbReference type="NCBI Taxonomy" id="392030"/>
    <lineage>
        <taxon>Eukaryota</taxon>
        <taxon>Metazoa</taxon>
        <taxon>Spiralia</taxon>
        <taxon>Gnathifera</taxon>
        <taxon>Rotifera</taxon>
        <taxon>Eurotatoria</taxon>
        <taxon>Bdelloidea</taxon>
        <taxon>Philodinida</taxon>
        <taxon>Philodinidae</taxon>
        <taxon>Rotaria</taxon>
    </lineage>
</organism>
<feature type="domain" description="FMP27/BLTP2/Hobbit GFWDK motif-containing RBG unit" evidence="1">
    <location>
        <begin position="154"/>
        <end position="289"/>
    </location>
</feature>